<proteinExistence type="predicted"/>
<feature type="coiled-coil region" evidence="1">
    <location>
        <begin position="90"/>
        <end position="117"/>
    </location>
</feature>
<dbReference type="AlphaFoldDB" id="A0A9W6GP68"/>
<reference evidence="2" key="1">
    <citation type="submission" date="2022-12" db="EMBL/GenBank/DDBJ databases">
        <title>Reference genome sequencing for broad-spectrum identification of bacterial and archaeal isolates by mass spectrometry.</title>
        <authorList>
            <person name="Sekiguchi Y."/>
            <person name="Tourlousse D.M."/>
        </authorList>
    </citation>
    <scope>NUCLEOTIDE SEQUENCE</scope>
    <source>
        <strain evidence="2">10succ1</strain>
    </source>
</reference>
<keyword evidence="1" id="KW-0175">Coiled coil</keyword>
<evidence type="ECO:0000313" key="3">
    <source>
        <dbReference type="Proteomes" id="UP001144471"/>
    </source>
</evidence>
<dbReference type="RefSeq" id="WP_281836894.1">
    <property type="nucleotide sequence ID" value="NZ_BSDY01000016.1"/>
</dbReference>
<accession>A0A9W6GP68</accession>
<protein>
    <submittedName>
        <fullName evidence="2">Uncharacterized protein</fullName>
    </submittedName>
</protein>
<sequence length="151" mass="18467">MSRPECYLSLELEQRMNLQVRIMTIQDYMRYGGVIDKSDDDRRVKSFGFDKHTEDMLIYFTRLLDKAIELENWNLVKKTKDEISDFKKKYTDKKKSLHELELHYEELDDKLREWLMEYLATSLERTQNESSKIDMQMIRENLNKKKRKKEK</sequence>
<organism evidence="2 3">
    <name type="scientific">Propionigenium maris DSM 9537</name>
    <dbReference type="NCBI Taxonomy" id="1123000"/>
    <lineage>
        <taxon>Bacteria</taxon>
        <taxon>Fusobacteriati</taxon>
        <taxon>Fusobacteriota</taxon>
        <taxon>Fusobacteriia</taxon>
        <taxon>Fusobacteriales</taxon>
        <taxon>Fusobacteriaceae</taxon>
        <taxon>Propionigenium</taxon>
    </lineage>
</organism>
<dbReference type="Proteomes" id="UP001144471">
    <property type="component" value="Unassembled WGS sequence"/>
</dbReference>
<dbReference type="EMBL" id="BSDY01000016">
    <property type="protein sequence ID" value="GLI57336.1"/>
    <property type="molecule type" value="Genomic_DNA"/>
</dbReference>
<evidence type="ECO:0000256" key="1">
    <source>
        <dbReference type="SAM" id="Coils"/>
    </source>
</evidence>
<gene>
    <name evidence="2" type="ORF">PM10SUCC1_28500</name>
</gene>
<evidence type="ECO:0000313" key="2">
    <source>
        <dbReference type="EMBL" id="GLI57336.1"/>
    </source>
</evidence>
<comment type="caution">
    <text evidence="2">The sequence shown here is derived from an EMBL/GenBank/DDBJ whole genome shotgun (WGS) entry which is preliminary data.</text>
</comment>
<keyword evidence="3" id="KW-1185">Reference proteome</keyword>
<name>A0A9W6GP68_9FUSO</name>